<feature type="transmembrane region" description="Helical" evidence="9">
    <location>
        <begin position="21"/>
        <end position="43"/>
    </location>
</feature>
<dbReference type="EMBL" id="QMIG01000006">
    <property type="protein sequence ID" value="RAW15453.1"/>
    <property type="molecule type" value="Genomic_DNA"/>
</dbReference>
<comment type="caution">
    <text evidence="11">The sequence shown here is derived from an EMBL/GenBank/DDBJ whole genome shotgun (WGS) entry which is preliminary data.</text>
</comment>
<organism evidence="11 12">
    <name type="scientific">Phytoactinopolyspora halophila</name>
    <dbReference type="NCBI Taxonomy" id="1981511"/>
    <lineage>
        <taxon>Bacteria</taxon>
        <taxon>Bacillati</taxon>
        <taxon>Actinomycetota</taxon>
        <taxon>Actinomycetes</taxon>
        <taxon>Jiangellales</taxon>
        <taxon>Jiangellaceae</taxon>
        <taxon>Phytoactinopolyspora</taxon>
    </lineage>
</organism>
<keyword evidence="7 9" id="KW-0472">Membrane</keyword>
<comment type="similarity">
    <text evidence="8">Belongs to the TRAP transporter small permease family.</text>
</comment>
<dbReference type="GO" id="GO:0005886">
    <property type="term" value="C:plasma membrane"/>
    <property type="evidence" value="ECO:0007669"/>
    <property type="project" value="UniProtKB-SubCell"/>
</dbReference>
<dbReference type="InterPro" id="IPR055348">
    <property type="entry name" value="DctQ"/>
</dbReference>
<protein>
    <recommendedName>
        <fullName evidence="10">Tripartite ATP-independent periplasmic transporters DctQ component domain-containing protein</fullName>
    </recommendedName>
</protein>
<keyword evidence="2" id="KW-0813">Transport</keyword>
<evidence type="ECO:0000313" key="11">
    <source>
        <dbReference type="EMBL" id="RAW15453.1"/>
    </source>
</evidence>
<name>A0A329QT90_9ACTN</name>
<dbReference type="RefSeq" id="WP_112258056.1">
    <property type="nucleotide sequence ID" value="NZ_QMIG01000006.1"/>
</dbReference>
<keyword evidence="12" id="KW-1185">Reference proteome</keyword>
<feature type="transmembrane region" description="Helical" evidence="9">
    <location>
        <begin position="92"/>
        <end position="116"/>
    </location>
</feature>
<dbReference type="PANTHER" id="PTHR35011">
    <property type="entry name" value="2,3-DIKETO-L-GULONATE TRAP TRANSPORTER SMALL PERMEASE PROTEIN YIAM"/>
    <property type="match status" value="1"/>
</dbReference>
<dbReference type="Pfam" id="PF04290">
    <property type="entry name" value="DctQ"/>
    <property type="match status" value="1"/>
</dbReference>
<evidence type="ECO:0000256" key="5">
    <source>
        <dbReference type="ARBA" id="ARBA00022692"/>
    </source>
</evidence>
<comment type="subcellular location">
    <subcellularLocation>
        <location evidence="1">Cell inner membrane</location>
        <topology evidence="1">Multi-pass membrane protein</topology>
    </subcellularLocation>
</comment>
<keyword evidence="3" id="KW-1003">Cell membrane</keyword>
<dbReference type="Proteomes" id="UP000250462">
    <property type="component" value="Unassembled WGS sequence"/>
</dbReference>
<evidence type="ECO:0000256" key="4">
    <source>
        <dbReference type="ARBA" id="ARBA00022519"/>
    </source>
</evidence>
<dbReference type="OrthoDB" id="1807003at2"/>
<proteinExistence type="inferred from homology"/>
<evidence type="ECO:0000256" key="6">
    <source>
        <dbReference type="ARBA" id="ARBA00022989"/>
    </source>
</evidence>
<evidence type="ECO:0000256" key="7">
    <source>
        <dbReference type="ARBA" id="ARBA00023136"/>
    </source>
</evidence>
<sequence length="174" mass="18419">MTTDVMPASTVTRGVDTVTRSLAAIAGVVLLLMLVLTVGNIGLRLVASPYHGTFEIVGLLAVIVNGFALAEAQRSKSHIAIDLVMSRLSMRLQLYVGALVTAVSVVLFGLLAQQLVSYGMNLRDQGAVTESLRLPYWPFSLALAAGVAGLALALLNDLGAIRRSLRSSTPESIW</sequence>
<accession>A0A329QT90</accession>
<keyword evidence="4" id="KW-0997">Cell inner membrane</keyword>
<dbReference type="PANTHER" id="PTHR35011:SF10">
    <property type="entry name" value="TRAP TRANSPORTER SMALL PERMEASE PROTEIN"/>
    <property type="match status" value="1"/>
</dbReference>
<evidence type="ECO:0000256" key="9">
    <source>
        <dbReference type="SAM" id="Phobius"/>
    </source>
</evidence>
<dbReference type="AlphaFoldDB" id="A0A329QT90"/>
<dbReference type="GO" id="GO:0015740">
    <property type="term" value="P:C4-dicarboxylate transport"/>
    <property type="evidence" value="ECO:0007669"/>
    <property type="project" value="TreeGrafter"/>
</dbReference>
<evidence type="ECO:0000313" key="12">
    <source>
        <dbReference type="Proteomes" id="UP000250462"/>
    </source>
</evidence>
<evidence type="ECO:0000256" key="1">
    <source>
        <dbReference type="ARBA" id="ARBA00004429"/>
    </source>
</evidence>
<gene>
    <name evidence="11" type="ORF">DPM12_09415</name>
</gene>
<keyword evidence="6 9" id="KW-1133">Transmembrane helix</keyword>
<evidence type="ECO:0000256" key="3">
    <source>
        <dbReference type="ARBA" id="ARBA00022475"/>
    </source>
</evidence>
<feature type="domain" description="Tripartite ATP-independent periplasmic transporters DctQ component" evidence="10">
    <location>
        <begin position="33"/>
        <end position="158"/>
    </location>
</feature>
<reference evidence="11 12" key="1">
    <citation type="submission" date="2018-06" db="EMBL/GenBank/DDBJ databases">
        <title>Phytoactinopolyspora halophila sp. nov., a novel halophilic actinomycete isolated from a saline soil in China.</title>
        <authorList>
            <person name="Tang S.-K."/>
        </authorList>
    </citation>
    <scope>NUCLEOTIDE SEQUENCE [LARGE SCALE GENOMIC DNA]</scope>
    <source>
        <strain evidence="11 12">YIM 96934</strain>
    </source>
</reference>
<keyword evidence="5 9" id="KW-0812">Transmembrane</keyword>
<evidence type="ECO:0000259" key="10">
    <source>
        <dbReference type="Pfam" id="PF04290"/>
    </source>
</evidence>
<dbReference type="GO" id="GO:0022857">
    <property type="term" value="F:transmembrane transporter activity"/>
    <property type="evidence" value="ECO:0007669"/>
    <property type="project" value="TreeGrafter"/>
</dbReference>
<dbReference type="InterPro" id="IPR007387">
    <property type="entry name" value="TRAP_DctQ"/>
</dbReference>
<evidence type="ECO:0000256" key="2">
    <source>
        <dbReference type="ARBA" id="ARBA00022448"/>
    </source>
</evidence>
<feature type="transmembrane region" description="Helical" evidence="9">
    <location>
        <begin position="49"/>
        <end position="71"/>
    </location>
</feature>
<evidence type="ECO:0000256" key="8">
    <source>
        <dbReference type="ARBA" id="ARBA00038436"/>
    </source>
</evidence>
<feature type="transmembrane region" description="Helical" evidence="9">
    <location>
        <begin position="136"/>
        <end position="156"/>
    </location>
</feature>